<reference evidence="3" key="1">
    <citation type="submission" date="2016-02" db="EMBL/GenBank/DDBJ databases">
        <authorList>
            <person name="Shin S.-K."/>
            <person name="Yi H."/>
            <person name="Kim E."/>
        </authorList>
    </citation>
    <scope>NUCLEOTIDE SEQUENCE [LARGE SCALE GENOMIC DNA]</scope>
    <source>
        <strain evidence="3">LPB0003</strain>
    </source>
</reference>
<feature type="compositionally biased region" description="Polar residues" evidence="1">
    <location>
        <begin position="148"/>
        <end position="158"/>
    </location>
</feature>
<proteinExistence type="predicted"/>
<evidence type="ECO:0000256" key="1">
    <source>
        <dbReference type="SAM" id="MobiDB-lite"/>
    </source>
</evidence>
<feature type="compositionally biased region" description="Acidic residues" evidence="1">
    <location>
        <begin position="312"/>
        <end position="323"/>
    </location>
</feature>
<dbReference type="RefSeq" id="WP_065319356.1">
    <property type="nucleotide sequence ID" value="NZ_CP017477.1"/>
</dbReference>
<feature type="region of interest" description="Disordered" evidence="1">
    <location>
        <begin position="308"/>
        <end position="339"/>
    </location>
</feature>
<name>A0A1B8TYP4_9FLAO</name>
<keyword evidence="3" id="KW-1185">Reference proteome</keyword>
<dbReference type="KEGG" id="pob:LPB03_02940"/>
<sequence length="339" mass="38897">MAKNKDEHLKKVIDTHDINKVEHLSKFIAKKNKVKEALNNKYSDKKASNSIDSGSYAKNTAINTKFDIDCCIPFRKKSKDNNDEKGFETLSEMFDDVYKYLKNEYTKNDDDISKENVRKQKVSIGLKFDIDGVEFDMDVVPGRERPSNNDYNDNNTDLSLYINPSNKSKKEEENSKTRIKTNIKTHVGLLKGANRIHERKVTKLLKVWKTERKNQNGGKLIKSFMMELYTKEAFDNSVEIPIGLWEKVKLVMNYIIDNIETTNLVDPANSSNIISDSMSDTAKTQTKRDMKNTIKDVDDDSDKIKEYFPLNDEFDDDDDDDDDSKSVSTASILSTSKFG</sequence>
<dbReference type="Gene3D" id="3.30.460.10">
    <property type="entry name" value="Beta Polymerase, domain 2"/>
    <property type="match status" value="1"/>
</dbReference>
<feature type="compositionally biased region" description="Polar residues" evidence="1">
    <location>
        <begin position="326"/>
        <end position="339"/>
    </location>
</feature>
<feature type="region of interest" description="Disordered" evidence="1">
    <location>
        <begin position="141"/>
        <end position="175"/>
    </location>
</feature>
<evidence type="ECO:0000313" key="2">
    <source>
        <dbReference type="EMBL" id="OBY64609.1"/>
    </source>
</evidence>
<dbReference type="OrthoDB" id="1406417at2"/>
<evidence type="ECO:0008006" key="4">
    <source>
        <dbReference type="Google" id="ProtNLM"/>
    </source>
</evidence>
<organism evidence="2 3">
    <name type="scientific">Polaribacter vadi</name>
    <dbReference type="NCBI Taxonomy" id="1774273"/>
    <lineage>
        <taxon>Bacteria</taxon>
        <taxon>Pseudomonadati</taxon>
        <taxon>Bacteroidota</taxon>
        <taxon>Flavobacteriia</taxon>
        <taxon>Flavobacteriales</taxon>
        <taxon>Flavobacteriaceae</taxon>
    </lineage>
</organism>
<dbReference type="Proteomes" id="UP000092584">
    <property type="component" value="Unassembled WGS sequence"/>
</dbReference>
<evidence type="ECO:0000313" key="3">
    <source>
        <dbReference type="Proteomes" id="UP000092584"/>
    </source>
</evidence>
<dbReference type="SUPFAM" id="SSF81301">
    <property type="entry name" value="Nucleotidyltransferase"/>
    <property type="match status" value="1"/>
</dbReference>
<dbReference type="InterPro" id="IPR043519">
    <property type="entry name" value="NT_sf"/>
</dbReference>
<comment type="caution">
    <text evidence="2">The sequence shown here is derived from an EMBL/GenBank/DDBJ whole genome shotgun (WGS) entry which is preliminary data.</text>
</comment>
<gene>
    <name evidence="2" type="ORF">LPB3_09555</name>
</gene>
<accession>A0A1B8TYP4</accession>
<dbReference type="STRING" id="1774273.LPB03_02940"/>
<dbReference type="AlphaFoldDB" id="A0A1B8TYP4"/>
<protein>
    <recommendedName>
        <fullName evidence="4">Nucleotidyltransferase</fullName>
    </recommendedName>
</protein>
<dbReference type="EMBL" id="LSFM01000022">
    <property type="protein sequence ID" value="OBY64609.1"/>
    <property type="molecule type" value="Genomic_DNA"/>
</dbReference>